<dbReference type="PANTHER" id="PTHR37163">
    <property type="entry name" value="CONSERVED PROTEIN"/>
    <property type="match status" value="1"/>
</dbReference>
<dbReference type="PANTHER" id="PTHR37163:SF1">
    <property type="entry name" value="DUF501 DOMAIN-CONTAINING PROTEIN"/>
    <property type="match status" value="1"/>
</dbReference>
<name>A0A6A2VIL3_9BIFI</name>
<comment type="caution">
    <text evidence="1">The sequence shown here is derived from an EMBL/GenBank/DDBJ whole genome shotgun (WGS) entry which is preliminary data.</text>
</comment>
<keyword evidence="2" id="KW-1185">Reference proteome</keyword>
<dbReference type="AlphaFoldDB" id="A0A6A2VIL3"/>
<accession>A0A6A2VIL3</accession>
<dbReference type="Proteomes" id="UP000440041">
    <property type="component" value="Unassembled WGS sequence"/>
</dbReference>
<sequence length="213" mass="23310">MTPASATPTQQQLEQEQLEREARMLLDRLLAQPPTAKDIATVNVQLGRFPRGMVAVGARCVCGRPLAVLTRPLLPGGIPFPTTCYLTSPEAVKAVSHVEATGVMKQLNEQLEEDAELSQAYGLAHRRYLTFRHELAVRLGDSEEHIAGISAGGMPTRVKCLHALLAQTMVMGHGANPIGDMTLERIRDEFSPTVCRCTTVVDDEQIGRLSQER</sequence>
<organism evidence="1 2">
    <name type="scientific">Bifidobacterium apri</name>
    <dbReference type="NCBI Taxonomy" id="1769423"/>
    <lineage>
        <taxon>Bacteria</taxon>
        <taxon>Bacillati</taxon>
        <taxon>Actinomycetota</taxon>
        <taxon>Actinomycetes</taxon>
        <taxon>Bifidobacteriales</taxon>
        <taxon>Bifidobacteriaceae</taxon>
        <taxon>Bifidobacterium</taxon>
    </lineage>
</organism>
<evidence type="ECO:0000313" key="1">
    <source>
        <dbReference type="EMBL" id="KAB8301683.1"/>
    </source>
</evidence>
<protein>
    <submittedName>
        <fullName evidence="1">Septum formation initiator family protein</fullName>
    </submittedName>
</protein>
<proteinExistence type="predicted"/>
<dbReference type="InterPro" id="IPR007511">
    <property type="entry name" value="DUF501"/>
</dbReference>
<reference evidence="1 2" key="1">
    <citation type="submission" date="2019-09" db="EMBL/GenBank/DDBJ databases">
        <title>Characterization of the phylogenetic diversity of two novel species belonging to the genus Bifidobacterium: Bifidobacterium cebidarum sp. nov. and Bifidobacterium leontopitheci sp. nov.</title>
        <authorList>
            <person name="Lugli G.A."/>
            <person name="Duranti S."/>
            <person name="Milani C."/>
            <person name="Turroni F."/>
            <person name="Ventura M."/>
        </authorList>
    </citation>
    <scope>NUCLEOTIDE SEQUENCE [LARGE SCALE GENOMIC DNA]</scope>
    <source>
        <strain evidence="1 2">DSM 100238</strain>
    </source>
</reference>
<dbReference type="OrthoDB" id="13546at2"/>
<evidence type="ECO:0000313" key="2">
    <source>
        <dbReference type="Proteomes" id="UP000440041"/>
    </source>
</evidence>
<gene>
    <name evidence="1" type="ORF">DSM100238_0002</name>
</gene>
<dbReference type="EMBL" id="WBSO01000001">
    <property type="protein sequence ID" value="KAB8301683.1"/>
    <property type="molecule type" value="Genomic_DNA"/>
</dbReference>
<dbReference type="Pfam" id="PF04417">
    <property type="entry name" value="DUF501"/>
    <property type="match status" value="1"/>
</dbReference>